<dbReference type="Gene3D" id="3.40.50.12780">
    <property type="entry name" value="N-terminal domain of ligase-like"/>
    <property type="match status" value="1"/>
</dbReference>
<dbReference type="InterPro" id="IPR042099">
    <property type="entry name" value="ANL_N_sf"/>
</dbReference>
<feature type="domain" description="AMP-dependent synthetase/ligase" evidence="8">
    <location>
        <begin position="29"/>
        <end position="416"/>
    </location>
</feature>
<feature type="domain" description="AMP-binding enzyme C-terminal" evidence="9">
    <location>
        <begin position="467"/>
        <end position="545"/>
    </location>
</feature>
<dbReference type="RefSeq" id="WP_310370957.1">
    <property type="nucleotide sequence ID" value="NZ_JAVDXT010000001.1"/>
</dbReference>
<keyword evidence="4" id="KW-0472">Membrane</keyword>
<evidence type="ECO:0000259" key="9">
    <source>
        <dbReference type="Pfam" id="PF13193"/>
    </source>
</evidence>
<evidence type="ECO:0000256" key="4">
    <source>
        <dbReference type="ARBA" id="ARBA00023136"/>
    </source>
</evidence>
<dbReference type="PROSITE" id="PS00455">
    <property type="entry name" value="AMP_BINDING"/>
    <property type="match status" value="1"/>
</dbReference>
<comment type="subcellular location">
    <subcellularLocation>
        <location evidence="1">Membrane</location>
        <topology evidence="1">Peripheral membrane protein</topology>
    </subcellularLocation>
</comment>
<comment type="caution">
    <text evidence="10">The sequence shown here is derived from an EMBL/GenBank/DDBJ whole genome shotgun (WGS) entry which is preliminary data.</text>
</comment>
<accession>A0ABU2C4D2</accession>
<keyword evidence="3 10" id="KW-0436">Ligase</keyword>
<evidence type="ECO:0000256" key="2">
    <source>
        <dbReference type="ARBA" id="ARBA00005005"/>
    </source>
</evidence>
<dbReference type="Pfam" id="PF13193">
    <property type="entry name" value="AMP-binding_C"/>
    <property type="match status" value="1"/>
</dbReference>
<dbReference type="InterPro" id="IPR000873">
    <property type="entry name" value="AMP-dep_synth/lig_dom"/>
</dbReference>
<dbReference type="InterPro" id="IPR020845">
    <property type="entry name" value="AMP-binding_CS"/>
</dbReference>
<evidence type="ECO:0000256" key="1">
    <source>
        <dbReference type="ARBA" id="ARBA00004170"/>
    </source>
</evidence>
<dbReference type="Gene3D" id="3.30.300.30">
    <property type="match status" value="1"/>
</dbReference>
<dbReference type="InterPro" id="IPR045851">
    <property type="entry name" value="AMP-bd_C_sf"/>
</dbReference>
<name>A0ABU2C4D2_9BURK</name>
<dbReference type="PANTHER" id="PTHR43767:SF8">
    <property type="entry name" value="LONG-CHAIN-FATTY-ACID--COA LIGASE"/>
    <property type="match status" value="1"/>
</dbReference>
<proteinExistence type="predicted"/>
<sequence>MPRPWLAHYPAGVPAAIDTSAMPSVVALLEHSFAQFRDDEAYVFMGHALRYGDVDALSSALAAWLQAQPLQQGDCVAIMLPNLLSFPVAMAAVLRAGLVAVNINPLYTPRELQHQLQDSGAKAILVLDAFLPTLDAIVSHTEVASVVVVAGADLLGLPAGSALPALLAAPMAGGERLRFTDAIRLGHGLPFSPPQIAPSDPAVLQYTGGTTGVSKGATLLHSTLVANLLGSEVWMQPGLQRKPRTTQFTIVCALPLYHVFSFVVCSLLGMRAGARNILVPNPRDQTAMIALLKPYKLHMFPAVNTLFNALLHHPDFAQLDFSELCLSNGGGSAIQATVASKWLAVTGCPITEGYGLSETACAVVCNRTDADTFTGHIGLPMPGVDIRIVDDAGNAVPLGQAGEIAIHGPQVMAGYWRRPEETAAAMTADGYFRSGDIGVMDAQGSVRIIDRKKDVILVSGFNVYPNEIEAVVSGHPQVLECAAVGVPDAASGEAVKLFVVKKHASLDEAALLAELQAVCAAQLTGYKRPRSVVFVDVLPKSTVGKVLRRELRVAA</sequence>
<evidence type="ECO:0000256" key="5">
    <source>
        <dbReference type="ARBA" id="ARBA00026121"/>
    </source>
</evidence>
<dbReference type="GO" id="GO:0004467">
    <property type="term" value="F:long-chain fatty acid-CoA ligase activity"/>
    <property type="evidence" value="ECO:0007669"/>
    <property type="project" value="UniProtKB-EC"/>
</dbReference>
<dbReference type="SUPFAM" id="SSF56801">
    <property type="entry name" value="Acetyl-CoA synthetase-like"/>
    <property type="match status" value="1"/>
</dbReference>
<dbReference type="CDD" id="cd05936">
    <property type="entry name" value="FC-FACS_FadD_like"/>
    <property type="match status" value="1"/>
</dbReference>
<dbReference type="Proteomes" id="UP001180487">
    <property type="component" value="Unassembled WGS sequence"/>
</dbReference>
<protein>
    <recommendedName>
        <fullName evidence="6">Long-chain-fatty-acid--CoA ligase</fullName>
        <ecNumber evidence="5">6.2.1.3</ecNumber>
    </recommendedName>
    <alternativeName>
        <fullName evidence="7">Long-chain acyl-CoA synthetase</fullName>
    </alternativeName>
</protein>
<evidence type="ECO:0000256" key="6">
    <source>
        <dbReference type="ARBA" id="ARBA00039545"/>
    </source>
</evidence>
<evidence type="ECO:0000256" key="7">
    <source>
        <dbReference type="ARBA" id="ARBA00042773"/>
    </source>
</evidence>
<gene>
    <name evidence="10" type="ORF">J2X19_000848</name>
</gene>
<organism evidence="10 11">
    <name type="scientific">Rhodoferax ferrireducens</name>
    <dbReference type="NCBI Taxonomy" id="192843"/>
    <lineage>
        <taxon>Bacteria</taxon>
        <taxon>Pseudomonadati</taxon>
        <taxon>Pseudomonadota</taxon>
        <taxon>Betaproteobacteria</taxon>
        <taxon>Burkholderiales</taxon>
        <taxon>Comamonadaceae</taxon>
        <taxon>Rhodoferax</taxon>
    </lineage>
</organism>
<evidence type="ECO:0000313" key="10">
    <source>
        <dbReference type="EMBL" id="MDR7376190.1"/>
    </source>
</evidence>
<dbReference type="EC" id="6.2.1.3" evidence="5"/>
<dbReference type="Pfam" id="PF00501">
    <property type="entry name" value="AMP-binding"/>
    <property type="match status" value="1"/>
</dbReference>
<dbReference type="InterPro" id="IPR050237">
    <property type="entry name" value="ATP-dep_AMP-bd_enzyme"/>
</dbReference>
<dbReference type="EMBL" id="JAVDXT010000001">
    <property type="protein sequence ID" value="MDR7376190.1"/>
    <property type="molecule type" value="Genomic_DNA"/>
</dbReference>
<evidence type="ECO:0000256" key="3">
    <source>
        <dbReference type="ARBA" id="ARBA00022598"/>
    </source>
</evidence>
<comment type="pathway">
    <text evidence="2">Lipid metabolism; fatty acid beta-oxidation.</text>
</comment>
<keyword evidence="11" id="KW-1185">Reference proteome</keyword>
<evidence type="ECO:0000313" key="11">
    <source>
        <dbReference type="Proteomes" id="UP001180487"/>
    </source>
</evidence>
<reference evidence="10 11" key="1">
    <citation type="submission" date="2023-07" db="EMBL/GenBank/DDBJ databases">
        <title>Sorghum-associated microbial communities from plants grown in Nebraska, USA.</title>
        <authorList>
            <person name="Schachtman D."/>
        </authorList>
    </citation>
    <scope>NUCLEOTIDE SEQUENCE [LARGE SCALE GENOMIC DNA]</scope>
    <source>
        <strain evidence="10 11">BE313</strain>
    </source>
</reference>
<evidence type="ECO:0000259" key="8">
    <source>
        <dbReference type="Pfam" id="PF00501"/>
    </source>
</evidence>
<dbReference type="PANTHER" id="PTHR43767">
    <property type="entry name" value="LONG-CHAIN-FATTY-ACID--COA LIGASE"/>
    <property type="match status" value="1"/>
</dbReference>
<dbReference type="InterPro" id="IPR025110">
    <property type="entry name" value="AMP-bd_C"/>
</dbReference>